<keyword evidence="4 11" id="KW-0863">Zinc-finger</keyword>
<evidence type="ECO:0000256" key="4">
    <source>
        <dbReference type="ARBA" id="ARBA00022771"/>
    </source>
</evidence>
<evidence type="ECO:0000256" key="9">
    <source>
        <dbReference type="ARBA" id="ARBA00023163"/>
    </source>
</evidence>
<dbReference type="EMBL" id="CAJFCJ010000005">
    <property type="protein sequence ID" value="CAD5114455.1"/>
    <property type="molecule type" value="Genomic_DNA"/>
</dbReference>
<dbReference type="SUPFAM" id="SSF57716">
    <property type="entry name" value="Glucocorticoid receptor-like (DNA-binding domain)"/>
    <property type="match status" value="2"/>
</dbReference>
<keyword evidence="6" id="KW-0805">Transcription regulation</keyword>
<dbReference type="Gene3D" id="3.30.50.10">
    <property type="entry name" value="Erythroid Transcription Factor GATA-1, subunit A"/>
    <property type="match status" value="2"/>
</dbReference>
<keyword evidence="9" id="KW-0804">Transcription</keyword>
<dbReference type="PRINTS" id="PR00619">
    <property type="entry name" value="GATAZNFINGER"/>
</dbReference>
<evidence type="ECO:0000313" key="14">
    <source>
        <dbReference type="EMBL" id="CAD5114455.1"/>
    </source>
</evidence>
<comment type="subcellular location">
    <subcellularLocation>
        <location evidence="1">Nucleus</location>
    </subcellularLocation>
</comment>
<dbReference type="GO" id="GO:0005634">
    <property type="term" value="C:nucleus"/>
    <property type="evidence" value="ECO:0007669"/>
    <property type="project" value="UniProtKB-SubCell"/>
</dbReference>
<feature type="compositionally biased region" description="Polar residues" evidence="12">
    <location>
        <begin position="70"/>
        <end position="87"/>
    </location>
</feature>
<dbReference type="Pfam" id="PF00320">
    <property type="entry name" value="GATA"/>
    <property type="match status" value="2"/>
</dbReference>
<evidence type="ECO:0000256" key="3">
    <source>
        <dbReference type="ARBA" id="ARBA00022737"/>
    </source>
</evidence>
<keyword evidence="7" id="KW-0238">DNA-binding</keyword>
<dbReference type="SMART" id="SM00401">
    <property type="entry name" value="ZnF_GATA"/>
    <property type="match status" value="2"/>
</dbReference>
<protein>
    <submittedName>
        <fullName evidence="14">DgyrCDS3585</fullName>
    </submittedName>
</protein>
<dbReference type="GO" id="GO:0000981">
    <property type="term" value="F:DNA-binding transcription factor activity, RNA polymerase II-specific"/>
    <property type="evidence" value="ECO:0007669"/>
    <property type="project" value="TreeGrafter"/>
</dbReference>
<dbReference type="PROSITE" id="PS50114">
    <property type="entry name" value="GATA_ZN_FINGER_2"/>
    <property type="match status" value="2"/>
</dbReference>
<dbReference type="PANTHER" id="PTHR10071:SF337">
    <property type="entry name" value="GATA-BINDING FACTOR A"/>
    <property type="match status" value="1"/>
</dbReference>
<keyword evidence="15" id="KW-1185">Reference proteome</keyword>
<evidence type="ECO:0000256" key="10">
    <source>
        <dbReference type="ARBA" id="ARBA00023242"/>
    </source>
</evidence>
<dbReference type="CDD" id="cd00202">
    <property type="entry name" value="ZnF_GATA"/>
    <property type="match status" value="2"/>
</dbReference>
<proteinExistence type="predicted"/>
<dbReference type="GO" id="GO:0000978">
    <property type="term" value="F:RNA polymerase II cis-regulatory region sequence-specific DNA binding"/>
    <property type="evidence" value="ECO:0007669"/>
    <property type="project" value="TreeGrafter"/>
</dbReference>
<dbReference type="GO" id="GO:0000122">
    <property type="term" value="P:negative regulation of transcription by RNA polymerase II"/>
    <property type="evidence" value="ECO:0007669"/>
    <property type="project" value="TreeGrafter"/>
</dbReference>
<reference evidence="14 15" key="1">
    <citation type="submission" date="2020-08" db="EMBL/GenBank/DDBJ databases">
        <authorList>
            <person name="Hejnol A."/>
        </authorList>
    </citation>
    <scope>NUCLEOTIDE SEQUENCE [LARGE SCALE GENOMIC DNA]</scope>
</reference>
<evidence type="ECO:0000259" key="13">
    <source>
        <dbReference type="PROSITE" id="PS50114"/>
    </source>
</evidence>
<dbReference type="FunFam" id="3.30.50.10:FF:000001">
    <property type="entry name" value="GATA transcription factor (GATAd)"/>
    <property type="match status" value="1"/>
</dbReference>
<evidence type="ECO:0000256" key="8">
    <source>
        <dbReference type="ARBA" id="ARBA00023159"/>
    </source>
</evidence>
<organism evidence="14 15">
    <name type="scientific">Dimorphilus gyrociliatus</name>
    <dbReference type="NCBI Taxonomy" id="2664684"/>
    <lineage>
        <taxon>Eukaryota</taxon>
        <taxon>Metazoa</taxon>
        <taxon>Spiralia</taxon>
        <taxon>Lophotrochozoa</taxon>
        <taxon>Annelida</taxon>
        <taxon>Polychaeta</taxon>
        <taxon>Polychaeta incertae sedis</taxon>
        <taxon>Dinophilidae</taxon>
        <taxon>Dimorphilus</taxon>
    </lineage>
</organism>
<keyword evidence="2" id="KW-0479">Metal-binding</keyword>
<evidence type="ECO:0000256" key="6">
    <source>
        <dbReference type="ARBA" id="ARBA00023015"/>
    </source>
</evidence>
<dbReference type="PROSITE" id="PS00344">
    <property type="entry name" value="GATA_ZN_FINGER_1"/>
    <property type="match status" value="2"/>
</dbReference>
<evidence type="ECO:0000256" key="5">
    <source>
        <dbReference type="ARBA" id="ARBA00022833"/>
    </source>
</evidence>
<keyword evidence="5" id="KW-0862">Zinc</keyword>
<dbReference type="InterPro" id="IPR013088">
    <property type="entry name" value="Znf_NHR/GATA"/>
</dbReference>
<dbReference type="PANTHER" id="PTHR10071">
    <property type="entry name" value="TRANSCRIPTION FACTOR GATA FAMILY MEMBER"/>
    <property type="match status" value="1"/>
</dbReference>
<feature type="region of interest" description="Disordered" evidence="12">
    <location>
        <begin position="246"/>
        <end position="272"/>
    </location>
</feature>
<feature type="domain" description="GATA-type" evidence="13">
    <location>
        <begin position="197"/>
        <end position="250"/>
    </location>
</feature>
<accession>A0A7I8VE89</accession>
<dbReference type="Proteomes" id="UP000549394">
    <property type="component" value="Unassembled WGS sequence"/>
</dbReference>
<dbReference type="InterPro" id="IPR000679">
    <property type="entry name" value="Znf_GATA"/>
</dbReference>
<dbReference type="InterPro" id="IPR039355">
    <property type="entry name" value="Transcription_factor_GATA"/>
</dbReference>
<keyword evidence="8" id="KW-0010">Activator</keyword>
<feature type="compositionally biased region" description="Basic residues" evidence="12">
    <location>
        <begin position="249"/>
        <end position="259"/>
    </location>
</feature>
<dbReference type="AlphaFoldDB" id="A0A7I8VE89"/>
<dbReference type="GO" id="GO:0045165">
    <property type="term" value="P:cell fate commitment"/>
    <property type="evidence" value="ECO:0007669"/>
    <property type="project" value="TreeGrafter"/>
</dbReference>
<feature type="region of interest" description="Disordered" evidence="12">
    <location>
        <begin position="70"/>
        <end position="89"/>
    </location>
</feature>
<evidence type="ECO:0000256" key="2">
    <source>
        <dbReference type="ARBA" id="ARBA00022723"/>
    </source>
</evidence>
<name>A0A7I8VE89_9ANNE</name>
<dbReference type="GO" id="GO:0008270">
    <property type="term" value="F:zinc ion binding"/>
    <property type="evidence" value="ECO:0007669"/>
    <property type="project" value="UniProtKB-KW"/>
</dbReference>
<evidence type="ECO:0000313" key="15">
    <source>
        <dbReference type="Proteomes" id="UP000549394"/>
    </source>
</evidence>
<keyword evidence="10" id="KW-0539">Nucleus</keyword>
<dbReference type="GO" id="GO:0045944">
    <property type="term" value="P:positive regulation of transcription by RNA polymerase II"/>
    <property type="evidence" value="ECO:0007669"/>
    <property type="project" value="TreeGrafter"/>
</dbReference>
<evidence type="ECO:0000256" key="7">
    <source>
        <dbReference type="ARBA" id="ARBA00023125"/>
    </source>
</evidence>
<feature type="domain" description="GATA-type" evidence="13">
    <location>
        <begin position="143"/>
        <end position="197"/>
    </location>
</feature>
<gene>
    <name evidence="14" type="ORF">DGYR_LOCUS3295</name>
</gene>
<comment type="caution">
    <text evidence="14">The sequence shown here is derived from an EMBL/GenBank/DDBJ whole genome shotgun (WGS) entry which is preliminary data.</text>
</comment>
<sequence length="272" mass="29740">MAGFYYDKMFQNALHSHLQTAAAGNHSSYSGETPPFFSNVASTTSASSMYASRLQYAAAPAPNVWPAAQDSASTYGATQPSTSSPTVPRTYGPLAHTHPTSFAYSAYSPMHADINAWNYQSHSLEALNRSAAGAYPLDADYYAGEGRECANCGAISTPLWRRDGTGHYLCNACGLYHKMNGLSRPLLKPQRRLSGSRRIGLSCANCHTTQTTLWRRNPEGEPVCNACGLYFKLHGINRPLAMKKEGIQTRKRKPKSSKVKVKEEASNSGWYL</sequence>
<evidence type="ECO:0000256" key="11">
    <source>
        <dbReference type="PROSITE-ProRule" id="PRU00094"/>
    </source>
</evidence>
<dbReference type="OrthoDB" id="515401at2759"/>
<dbReference type="FunFam" id="3.30.50.10:FF:000032">
    <property type="entry name" value="Transcription factor GATA-3"/>
    <property type="match status" value="1"/>
</dbReference>
<evidence type="ECO:0000256" key="1">
    <source>
        <dbReference type="ARBA" id="ARBA00004123"/>
    </source>
</evidence>
<evidence type="ECO:0000256" key="12">
    <source>
        <dbReference type="SAM" id="MobiDB-lite"/>
    </source>
</evidence>
<keyword evidence="3" id="KW-0677">Repeat</keyword>